<proteinExistence type="predicted"/>
<dbReference type="EMBL" id="GGEC01061951">
    <property type="protein sequence ID" value="MBX42435.1"/>
    <property type="molecule type" value="Transcribed_RNA"/>
</dbReference>
<feature type="compositionally biased region" description="Polar residues" evidence="1">
    <location>
        <begin position="17"/>
        <end position="33"/>
    </location>
</feature>
<evidence type="ECO:0000313" key="2">
    <source>
        <dbReference type="EMBL" id="MBX42435.1"/>
    </source>
</evidence>
<dbReference type="AlphaFoldDB" id="A0A2P2NIZ1"/>
<sequence>MILPFENEVRKIRNTIKKQQGPSTTLACNNSNT</sequence>
<organism evidence="2">
    <name type="scientific">Rhizophora mucronata</name>
    <name type="common">Asiatic mangrove</name>
    <dbReference type="NCBI Taxonomy" id="61149"/>
    <lineage>
        <taxon>Eukaryota</taxon>
        <taxon>Viridiplantae</taxon>
        <taxon>Streptophyta</taxon>
        <taxon>Embryophyta</taxon>
        <taxon>Tracheophyta</taxon>
        <taxon>Spermatophyta</taxon>
        <taxon>Magnoliopsida</taxon>
        <taxon>eudicotyledons</taxon>
        <taxon>Gunneridae</taxon>
        <taxon>Pentapetalae</taxon>
        <taxon>rosids</taxon>
        <taxon>fabids</taxon>
        <taxon>Malpighiales</taxon>
        <taxon>Rhizophoraceae</taxon>
        <taxon>Rhizophora</taxon>
    </lineage>
</organism>
<evidence type="ECO:0000256" key="1">
    <source>
        <dbReference type="SAM" id="MobiDB-lite"/>
    </source>
</evidence>
<accession>A0A2P2NIZ1</accession>
<feature type="region of interest" description="Disordered" evidence="1">
    <location>
        <begin position="14"/>
        <end position="33"/>
    </location>
</feature>
<reference evidence="2" key="1">
    <citation type="submission" date="2018-02" db="EMBL/GenBank/DDBJ databases">
        <title>Rhizophora mucronata_Transcriptome.</title>
        <authorList>
            <person name="Meera S.P."/>
            <person name="Sreeshan A."/>
            <person name="Augustine A."/>
        </authorList>
    </citation>
    <scope>NUCLEOTIDE SEQUENCE</scope>
    <source>
        <tissue evidence="2">Leaf</tissue>
    </source>
</reference>
<protein>
    <submittedName>
        <fullName evidence="2">Uncharacterized protein</fullName>
    </submittedName>
</protein>
<name>A0A2P2NIZ1_RHIMU</name>